<dbReference type="Gene3D" id="3.30.450.20">
    <property type="entry name" value="PAS domain"/>
    <property type="match status" value="1"/>
</dbReference>
<dbReference type="InterPro" id="IPR029787">
    <property type="entry name" value="Nucleotide_cyclase"/>
</dbReference>
<protein>
    <submittedName>
        <fullName evidence="4">PAS domain S-box-containing protein/diguanylate cyclase (GGDEF)-like protein</fullName>
    </submittedName>
</protein>
<dbReference type="InterPro" id="IPR000160">
    <property type="entry name" value="GGDEF_dom"/>
</dbReference>
<accession>A0A2T0SLG3</accession>
<dbReference type="InterPro" id="IPR013767">
    <property type="entry name" value="PAS_fold"/>
</dbReference>
<dbReference type="NCBIfam" id="TIGR00229">
    <property type="entry name" value="sensory_box"/>
    <property type="match status" value="1"/>
</dbReference>
<dbReference type="InterPro" id="IPR035919">
    <property type="entry name" value="EAL_sf"/>
</dbReference>
<dbReference type="Gene3D" id="3.30.70.270">
    <property type="match status" value="1"/>
</dbReference>
<reference evidence="4 5" key="1">
    <citation type="submission" date="2018-03" db="EMBL/GenBank/DDBJ databases">
        <title>Genomic Encyclopedia of Archaeal and Bacterial Type Strains, Phase II (KMG-II): from individual species to whole genera.</title>
        <authorList>
            <person name="Goeker M."/>
        </authorList>
    </citation>
    <scope>NUCLEOTIDE SEQUENCE [LARGE SCALE GENOMIC DNA]</scope>
    <source>
        <strain evidence="4 5">DSM 44720</strain>
    </source>
</reference>
<dbReference type="GO" id="GO:0006355">
    <property type="term" value="P:regulation of DNA-templated transcription"/>
    <property type="evidence" value="ECO:0007669"/>
    <property type="project" value="InterPro"/>
</dbReference>
<comment type="caution">
    <text evidence="4">The sequence shown here is derived from an EMBL/GenBank/DDBJ whole genome shotgun (WGS) entry which is preliminary data.</text>
</comment>
<dbReference type="SUPFAM" id="SSF141868">
    <property type="entry name" value="EAL domain-like"/>
    <property type="match status" value="1"/>
</dbReference>
<proteinExistence type="predicted"/>
<dbReference type="Gene3D" id="3.20.20.450">
    <property type="entry name" value="EAL domain"/>
    <property type="match status" value="1"/>
</dbReference>
<evidence type="ECO:0000313" key="5">
    <source>
        <dbReference type="Proteomes" id="UP000239494"/>
    </source>
</evidence>
<dbReference type="InterPro" id="IPR000014">
    <property type="entry name" value="PAS"/>
</dbReference>
<dbReference type="Pfam" id="PF00989">
    <property type="entry name" value="PAS"/>
    <property type="match status" value="1"/>
</dbReference>
<gene>
    <name evidence="4" type="ORF">CLV43_11725</name>
</gene>
<dbReference type="SMART" id="SM00052">
    <property type="entry name" value="EAL"/>
    <property type="match status" value="1"/>
</dbReference>
<dbReference type="SUPFAM" id="SSF55073">
    <property type="entry name" value="Nucleotide cyclase"/>
    <property type="match status" value="1"/>
</dbReference>
<name>A0A2T0SLG3_9PSEU</name>
<dbReference type="PANTHER" id="PTHR44757:SF2">
    <property type="entry name" value="BIOFILM ARCHITECTURE MAINTENANCE PROTEIN MBAA"/>
    <property type="match status" value="1"/>
</dbReference>
<dbReference type="InterPro" id="IPR035965">
    <property type="entry name" value="PAS-like_dom_sf"/>
</dbReference>
<sequence>MTAPLPESPLPEVLPVTRSAPRLKLVRTWANSLGTSAYIPLESAEFELRLTGVLDRLVEALGRDPFSTGRAHVDGGDLVRWGCTGPESLQVTMEVLGRGLPALPELPGGTRVAERVVLLLGALAAGYTEQVRIVTLEQQESMSQALLKSLNDTLGRLRAVEAEFDDVLAGSANGIVLTDRDGTFLRANERLADILGYAEGDLAGLALFDLVRPEESASLRDGFAKVVAGTERRVHSEQRLVRKDGDSAWAAITMTAPTPGGRLVVVVEDRTELNLLHGQLNHQALHDMLTRLPNRQYFTTSLERIVRHAAPSTGITLYHLDLDAFSLITHGLGRRVGDLLLDSVAHRLESLFTDEKAMVARFSADEFAILVENSPTTPDAVSTVRRINEELSEPIYVDGHAVASPASIGVVDRPPAGLDAASLLEAAEMSLARAKRNGRTQWALFDPYQDARDREMFSLAVSLPGAWENGELTVEHRPLVRLDGGEVVGLDALLSWRHPYRGRLPHARCAELAEQTGLILQLGSWLLGSACAQASARREELDDDQPLHVGLTPNQSSDPDLLGRVLTVLDDTGLPADRLWLGMPASALAQEGGEAAENLRLLAGAGVATEILDFSTTAGDLAHLEDLPVRAVRIARWMVRRQAQDVREDSLVTLALKEVLRIVHGAGTTVIVDGVDTEGQAGWWRDLGADLVQGEFTKL</sequence>
<dbReference type="CDD" id="cd01948">
    <property type="entry name" value="EAL"/>
    <property type="match status" value="1"/>
</dbReference>
<dbReference type="PROSITE" id="PS50112">
    <property type="entry name" value="PAS"/>
    <property type="match status" value="1"/>
</dbReference>
<evidence type="ECO:0000259" key="1">
    <source>
        <dbReference type="PROSITE" id="PS50112"/>
    </source>
</evidence>
<dbReference type="Pfam" id="PF00563">
    <property type="entry name" value="EAL"/>
    <property type="match status" value="1"/>
</dbReference>
<evidence type="ECO:0000313" key="4">
    <source>
        <dbReference type="EMBL" id="PRY34252.1"/>
    </source>
</evidence>
<dbReference type="NCBIfam" id="TIGR00254">
    <property type="entry name" value="GGDEF"/>
    <property type="match status" value="1"/>
</dbReference>
<dbReference type="Pfam" id="PF00990">
    <property type="entry name" value="GGDEF"/>
    <property type="match status" value="1"/>
</dbReference>
<dbReference type="AlphaFoldDB" id="A0A2T0SLG3"/>
<dbReference type="InterPro" id="IPR043128">
    <property type="entry name" value="Rev_trsase/Diguanyl_cyclase"/>
</dbReference>
<dbReference type="CDD" id="cd00130">
    <property type="entry name" value="PAS"/>
    <property type="match status" value="1"/>
</dbReference>
<dbReference type="InterPro" id="IPR001633">
    <property type="entry name" value="EAL_dom"/>
</dbReference>
<dbReference type="PANTHER" id="PTHR44757">
    <property type="entry name" value="DIGUANYLATE CYCLASE DGCP"/>
    <property type="match status" value="1"/>
</dbReference>
<keyword evidence="5" id="KW-1185">Reference proteome</keyword>
<evidence type="ECO:0000259" key="2">
    <source>
        <dbReference type="PROSITE" id="PS50883"/>
    </source>
</evidence>
<dbReference type="SMART" id="SM00267">
    <property type="entry name" value="GGDEF"/>
    <property type="match status" value="1"/>
</dbReference>
<feature type="domain" description="GGDEF" evidence="3">
    <location>
        <begin position="313"/>
        <end position="447"/>
    </location>
</feature>
<dbReference type="SUPFAM" id="SSF55785">
    <property type="entry name" value="PYP-like sensor domain (PAS domain)"/>
    <property type="match status" value="1"/>
</dbReference>
<dbReference type="CDD" id="cd01949">
    <property type="entry name" value="GGDEF"/>
    <property type="match status" value="1"/>
</dbReference>
<evidence type="ECO:0000259" key="3">
    <source>
        <dbReference type="PROSITE" id="PS50887"/>
    </source>
</evidence>
<dbReference type="SMART" id="SM00091">
    <property type="entry name" value="PAS"/>
    <property type="match status" value="1"/>
</dbReference>
<dbReference type="PROSITE" id="PS50887">
    <property type="entry name" value="GGDEF"/>
    <property type="match status" value="1"/>
</dbReference>
<organism evidence="4 5">
    <name type="scientific">Umezawaea tangerina</name>
    <dbReference type="NCBI Taxonomy" id="84725"/>
    <lineage>
        <taxon>Bacteria</taxon>
        <taxon>Bacillati</taxon>
        <taxon>Actinomycetota</taxon>
        <taxon>Actinomycetes</taxon>
        <taxon>Pseudonocardiales</taxon>
        <taxon>Pseudonocardiaceae</taxon>
        <taxon>Umezawaea</taxon>
    </lineage>
</organism>
<dbReference type="InterPro" id="IPR052155">
    <property type="entry name" value="Biofilm_reg_signaling"/>
</dbReference>
<feature type="domain" description="PAS" evidence="1">
    <location>
        <begin position="160"/>
        <end position="230"/>
    </location>
</feature>
<dbReference type="PROSITE" id="PS50883">
    <property type="entry name" value="EAL"/>
    <property type="match status" value="1"/>
</dbReference>
<dbReference type="Proteomes" id="UP000239494">
    <property type="component" value="Unassembled WGS sequence"/>
</dbReference>
<feature type="domain" description="EAL" evidence="2">
    <location>
        <begin position="456"/>
        <end position="699"/>
    </location>
</feature>
<dbReference type="EMBL" id="PVTF01000017">
    <property type="protein sequence ID" value="PRY34252.1"/>
    <property type="molecule type" value="Genomic_DNA"/>
</dbReference>